<gene>
    <name evidence="1" type="ORF">RUM43_003631</name>
</gene>
<accession>A0AAN8S9F4</accession>
<dbReference type="AlphaFoldDB" id="A0AAN8S9F4"/>
<name>A0AAN8S9F4_POLSC</name>
<protein>
    <submittedName>
        <fullName evidence="1">Uncharacterized protein</fullName>
    </submittedName>
</protein>
<reference evidence="1 2" key="1">
    <citation type="submission" date="2023-10" db="EMBL/GenBank/DDBJ databases">
        <title>Genomes of two closely related lineages of the louse Polyplax serrata with different host specificities.</title>
        <authorList>
            <person name="Martinu J."/>
            <person name="Tarabai H."/>
            <person name="Stefka J."/>
            <person name="Hypsa V."/>
        </authorList>
    </citation>
    <scope>NUCLEOTIDE SEQUENCE [LARGE SCALE GENOMIC DNA]</scope>
    <source>
        <strain evidence="1">HR10_N</strain>
    </source>
</reference>
<organism evidence="1 2">
    <name type="scientific">Polyplax serrata</name>
    <name type="common">Common mouse louse</name>
    <dbReference type="NCBI Taxonomy" id="468196"/>
    <lineage>
        <taxon>Eukaryota</taxon>
        <taxon>Metazoa</taxon>
        <taxon>Ecdysozoa</taxon>
        <taxon>Arthropoda</taxon>
        <taxon>Hexapoda</taxon>
        <taxon>Insecta</taxon>
        <taxon>Pterygota</taxon>
        <taxon>Neoptera</taxon>
        <taxon>Paraneoptera</taxon>
        <taxon>Psocodea</taxon>
        <taxon>Troctomorpha</taxon>
        <taxon>Phthiraptera</taxon>
        <taxon>Anoplura</taxon>
        <taxon>Polyplacidae</taxon>
        <taxon>Polyplax</taxon>
    </lineage>
</organism>
<sequence>MFYSDMYINMRTQDVRLNVKSERKNQKDDLVEVADTRIKLKRTETKWSELAEEHRGWKKNGETPEGTENQ</sequence>
<comment type="caution">
    <text evidence="1">The sequence shown here is derived from an EMBL/GenBank/DDBJ whole genome shotgun (WGS) entry which is preliminary data.</text>
</comment>
<evidence type="ECO:0000313" key="1">
    <source>
        <dbReference type="EMBL" id="KAK6629811.1"/>
    </source>
</evidence>
<dbReference type="EMBL" id="JAWJWE010000036">
    <property type="protein sequence ID" value="KAK6629811.1"/>
    <property type="molecule type" value="Genomic_DNA"/>
</dbReference>
<dbReference type="Proteomes" id="UP001372834">
    <property type="component" value="Unassembled WGS sequence"/>
</dbReference>
<evidence type="ECO:0000313" key="2">
    <source>
        <dbReference type="Proteomes" id="UP001372834"/>
    </source>
</evidence>
<proteinExistence type="predicted"/>